<evidence type="ECO:0000313" key="3">
    <source>
        <dbReference type="Proteomes" id="UP000093104"/>
    </source>
</evidence>
<keyword evidence="1" id="KW-1133">Transmembrane helix</keyword>
<sequence>MHVIKKQRLQAPIYVLRFNVVTFFDSQPIQQVRILGTRTAWSFRALIFFIVIFRLEYRPWML</sequence>
<dbReference type="RefSeq" id="WP_065831396.1">
    <property type="nucleotide sequence ID" value="NZ_LGSI01000003.1"/>
</dbReference>
<organism evidence="2 3">
    <name type="scientific">Pseudomonas syringae</name>
    <dbReference type="NCBI Taxonomy" id="317"/>
    <lineage>
        <taxon>Bacteria</taxon>
        <taxon>Pseudomonadati</taxon>
        <taxon>Pseudomonadota</taxon>
        <taxon>Gammaproteobacteria</taxon>
        <taxon>Pseudomonadales</taxon>
        <taxon>Pseudomonadaceae</taxon>
        <taxon>Pseudomonas</taxon>
    </lineage>
</organism>
<dbReference type="EMBL" id="LGSI01000003">
    <property type="protein sequence ID" value="OCR27025.1"/>
    <property type="molecule type" value="Genomic_DNA"/>
</dbReference>
<dbReference type="AlphaFoldDB" id="A0A1C7ZF72"/>
<dbReference type="Proteomes" id="UP000093104">
    <property type="component" value="Unassembled WGS sequence"/>
</dbReference>
<evidence type="ECO:0000256" key="1">
    <source>
        <dbReference type="SAM" id="Phobius"/>
    </source>
</evidence>
<protein>
    <submittedName>
        <fullName evidence="2">Uncharacterized protein</fullName>
    </submittedName>
</protein>
<name>A0A1C7ZF72_PSESX</name>
<evidence type="ECO:0000313" key="2">
    <source>
        <dbReference type="EMBL" id="OCR27025.1"/>
    </source>
</evidence>
<keyword evidence="1" id="KW-0472">Membrane</keyword>
<accession>A0A1C7ZF72</accession>
<proteinExistence type="predicted"/>
<feature type="transmembrane region" description="Helical" evidence="1">
    <location>
        <begin position="41"/>
        <end position="57"/>
    </location>
</feature>
<keyword evidence="1" id="KW-0812">Transmembrane</keyword>
<comment type="caution">
    <text evidence="2">The sequence shown here is derived from an EMBL/GenBank/DDBJ whole genome shotgun (WGS) entry which is preliminary data.</text>
</comment>
<gene>
    <name evidence="2" type="ORF">AFK24_00595</name>
</gene>
<reference evidence="2 3" key="1">
    <citation type="submission" date="2015-07" db="EMBL/GenBank/DDBJ databases">
        <title>Draft genome sequence of a diazotrophic, plant growth-promoting rhizobacterium of the Pseudomonas syringae complex.</title>
        <authorList>
            <person name="Patten C.L."/>
            <person name="Jeong H."/>
        </authorList>
    </citation>
    <scope>NUCLEOTIDE SEQUENCE [LARGE SCALE GENOMIC DNA]</scope>
    <source>
        <strain evidence="2 3">GR12-2</strain>
    </source>
</reference>